<name>A0A9X1QXP4_9FLAO</name>
<organism evidence="3 4">
    <name type="scientific">Aequorivita xiaoshiensis</name>
    <dbReference type="NCBI Taxonomy" id="2874476"/>
    <lineage>
        <taxon>Bacteria</taxon>
        <taxon>Pseudomonadati</taxon>
        <taxon>Bacteroidota</taxon>
        <taxon>Flavobacteriia</taxon>
        <taxon>Flavobacteriales</taxon>
        <taxon>Flavobacteriaceae</taxon>
        <taxon>Aequorivita</taxon>
    </lineage>
</organism>
<accession>A0A9X1QXP4</accession>
<dbReference type="GO" id="GO:0047617">
    <property type="term" value="F:fatty acyl-CoA hydrolase activity"/>
    <property type="evidence" value="ECO:0007669"/>
    <property type="project" value="TreeGrafter"/>
</dbReference>
<dbReference type="Gene3D" id="3.10.129.10">
    <property type="entry name" value="Hotdog Thioesterase"/>
    <property type="match status" value="1"/>
</dbReference>
<dbReference type="Proteomes" id="UP001139462">
    <property type="component" value="Unassembled WGS sequence"/>
</dbReference>
<evidence type="ECO:0000313" key="4">
    <source>
        <dbReference type="Proteomes" id="UP001139462"/>
    </source>
</evidence>
<keyword evidence="2" id="KW-0378">Hydrolase</keyword>
<dbReference type="Pfam" id="PF13279">
    <property type="entry name" value="4HBT_2"/>
    <property type="match status" value="1"/>
</dbReference>
<gene>
    <name evidence="3" type="ORF">K8344_01600</name>
</gene>
<proteinExistence type="inferred from homology"/>
<dbReference type="PANTHER" id="PTHR31793:SF27">
    <property type="entry name" value="NOVEL THIOESTERASE SUPERFAMILY DOMAIN AND SAPOSIN A-TYPE DOMAIN CONTAINING PROTEIN (0610012H03RIK)"/>
    <property type="match status" value="1"/>
</dbReference>
<comment type="similarity">
    <text evidence="1">Belongs to the 4-hydroxybenzoyl-CoA thioesterase family.</text>
</comment>
<dbReference type="InterPro" id="IPR050563">
    <property type="entry name" value="4-hydroxybenzoyl-CoA_TE"/>
</dbReference>
<comment type="caution">
    <text evidence="3">The sequence shown here is derived from an EMBL/GenBank/DDBJ whole genome shotgun (WGS) entry which is preliminary data.</text>
</comment>
<dbReference type="InterPro" id="IPR029069">
    <property type="entry name" value="HotDog_dom_sf"/>
</dbReference>
<keyword evidence="4" id="KW-1185">Reference proteome</keyword>
<dbReference type="AlphaFoldDB" id="A0A9X1QXP4"/>
<dbReference type="CDD" id="cd00586">
    <property type="entry name" value="4HBT"/>
    <property type="match status" value="1"/>
</dbReference>
<evidence type="ECO:0000256" key="1">
    <source>
        <dbReference type="ARBA" id="ARBA00005953"/>
    </source>
</evidence>
<evidence type="ECO:0000313" key="3">
    <source>
        <dbReference type="EMBL" id="MCG2429798.1"/>
    </source>
</evidence>
<sequence>MHSKSTLNLQKKLQMYIKQFEIRWSDVDANRHLRNSAYIDYMSHTRMAFMIENGLDQKHLVRHNLGPVAFYEHMYYFREVFPGKPVSVSLQLKGLSEDGMYFKFLHNFYDENGKNFASCEMMGGWIDLNARKLTGLPEEILEKFNAFEKTDDFEVISKEDTRKNNVRPRDLELQA</sequence>
<reference evidence="3" key="1">
    <citation type="submission" date="2021-09" db="EMBL/GenBank/DDBJ databases">
        <title>Genome of Aequorivita sp. strain F64183.</title>
        <authorList>
            <person name="Wang Y."/>
        </authorList>
    </citation>
    <scope>NUCLEOTIDE SEQUENCE</scope>
    <source>
        <strain evidence="3">F64183</strain>
    </source>
</reference>
<dbReference type="EMBL" id="JAIRBB010000001">
    <property type="protein sequence ID" value="MCG2429798.1"/>
    <property type="molecule type" value="Genomic_DNA"/>
</dbReference>
<dbReference type="SUPFAM" id="SSF54637">
    <property type="entry name" value="Thioesterase/thiol ester dehydrase-isomerase"/>
    <property type="match status" value="1"/>
</dbReference>
<dbReference type="PANTHER" id="PTHR31793">
    <property type="entry name" value="4-HYDROXYBENZOYL-COA THIOESTERASE FAMILY MEMBER"/>
    <property type="match status" value="1"/>
</dbReference>
<evidence type="ECO:0000256" key="2">
    <source>
        <dbReference type="ARBA" id="ARBA00022801"/>
    </source>
</evidence>
<protein>
    <submittedName>
        <fullName evidence="3">Thioesterase family protein</fullName>
    </submittedName>
</protein>